<dbReference type="InterPro" id="IPR017927">
    <property type="entry name" value="FAD-bd_FR_type"/>
</dbReference>
<evidence type="ECO:0000256" key="5">
    <source>
        <dbReference type="ARBA" id="ARBA00022630"/>
    </source>
</evidence>
<evidence type="ECO:0000256" key="12">
    <source>
        <dbReference type="ARBA" id="ARBA00023004"/>
    </source>
</evidence>
<evidence type="ECO:0000256" key="14">
    <source>
        <dbReference type="ARBA" id="ARBA00023136"/>
    </source>
</evidence>
<dbReference type="STRING" id="1209931.A0A135TPJ7"/>
<comment type="subcellular location">
    <subcellularLocation>
        <location evidence="2">Mitochondrion outer membrane</location>
        <topology evidence="2">Single-pass membrane protein</topology>
    </subcellularLocation>
</comment>
<dbReference type="Gene3D" id="3.40.50.80">
    <property type="entry name" value="Nucleotide-binding domain of ferredoxin-NADP reductase (FNR) module"/>
    <property type="match status" value="1"/>
</dbReference>
<feature type="binding site" evidence="15">
    <location>
        <position position="369"/>
    </location>
    <ligand>
        <name>FAD</name>
        <dbReference type="ChEBI" id="CHEBI:57692"/>
    </ligand>
</feature>
<evidence type="ECO:0000256" key="3">
    <source>
        <dbReference type="ARBA" id="ARBA00006105"/>
    </source>
</evidence>
<reference evidence="20 21" key="1">
    <citation type="submission" date="2014-02" db="EMBL/GenBank/DDBJ databases">
        <title>The genome sequence of Colletotrichum salicis CBS 607.94.</title>
        <authorList>
            <person name="Baroncelli R."/>
            <person name="Thon M.R."/>
        </authorList>
    </citation>
    <scope>NUCLEOTIDE SEQUENCE [LARGE SCALE GENOMIC DNA]</scope>
    <source>
        <strain evidence="20 21">CBS 607.94</strain>
    </source>
</reference>
<dbReference type="InterPro" id="IPR018506">
    <property type="entry name" value="Cyt_B5_heme-BS"/>
</dbReference>
<evidence type="ECO:0000256" key="6">
    <source>
        <dbReference type="ARBA" id="ARBA00022692"/>
    </source>
</evidence>
<keyword evidence="6" id="KW-0812">Transmembrane</keyword>
<keyword evidence="9 15" id="KW-0274">FAD</keyword>
<comment type="caution">
    <text evidence="20">The sequence shown here is derived from an EMBL/GenBank/DDBJ whole genome shotgun (WGS) entry which is preliminary data.</text>
</comment>
<dbReference type="OrthoDB" id="432685at2759"/>
<organism evidence="20 21">
    <name type="scientific">Colletotrichum salicis</name>
    <dbReference type="NCBI Taxonomy" id="1209931"/>
    <lineage>
        <taxon>Eukaryota</taxon>
        <taxon>Fungi</taxon>
        <taxon>Dikarya</taxon>
        <taxon>Ascomycota</taxon>
        <taxon>Pezizomycotina</taxon>
        <taxon>Sordariomycetes</taxon>
        <taxon>Hypocreomycetidae</taxon>
        <taxon>Glomerellales</taxon>
        <taxon>Glomerellaceae</taxon>
        <taxon>Colletotrichum</taxon>
        <taxon>Colletotrichum acutatum species complex</taxon>
    </lineage>
</organism>
<evidence type="ECO:0000256" key="4">
    <source>
        <dbReference type="ARBA" id="ARBA00022617"/>
    </source>
</evidence>
<feature type="domain" description="FAD-binding FR-type" evidence="19">
    <location>
        <begin position="248"/>
        <end position="352"/>
    </location>
</feature>
<evidence type="ECO:0000259" key="18">
    <source>
        <dbReference type="PROSITE" id="PS50255"/>
    </source>
</evidence>
<keyword evidence="21" id="KW-1185">Reference proteome</keyword>
<dbReference type="InterPro" id="IPR039261">
    <property type="entry name" value="FNR_nucleotide-bd"/>
</dbReference>
<keyword evidence="11" id="KW-0560">Oxidoreductase</keyword>
<dbReference type="PRINTS" id="PR00363">
    <property type="entry name" value="CYTOCHROMEB5"/>
</dbReference>
<dbReference type="Gene3D" id="3.10.120.10">
    <property type="entry name" value="Cytochrome b5-like heme/steroid binding domain"/>
    <property type="match status" value="1"/>
</dbReference>
<dbReference type="AlphaFoldDB" id="A0A135TPJ7"/>
<keyword evidence="8" id="KW-1000">Mitochondrion outer membrane</keyword>
<feature type="binding site" evidence="15">
    <location>
        <position position="317"/>
    </location>
    <ligand>
        <name>FAD</name>
        <dbReference type="ChEBI" id="CHEBI:57692"/>
    </ligand>
</feature>
<keyword evidence="14" id="KW-0472">Membrane</keyword>
<evidence type="ECO:0000256" key="2">
    <source>
        <dbReference type="ARBA" id="ARBA00004572"/>
    </source>
</evidence>
<evidence type="ECO:0000313" key="21">
    <source>
        <dbReference type="Proteomes" id="UP000070121"/>
    </source>
</evidence>
<dbReference type="FunFam" id="3.40.50.80:FF:000019">
    <property type="entry name" value="NADH-cytochrome b5 reductase"/>
    <property type="match status" value="1"/>
</dbReference>
<keyword evidence="13" id="KW-0520">NAD</keyword>
<dbReference type="PROSITE" id="PS51384">
    <property type="entry name" value="FAD_FR"/>
    <property type="match status" value="1"/>
</dbReference>
<dbReference type="InterPro" id="IPR001199">
    <property type="entry name" value="Cyt_B5-like_heme/steroid-bd"/>
</dbReference>
<dbReference type="InterPro" id="IPR036400">
    <property type="entry name" value="Cyt_B5-like_heme/steroid_sf"/>
</dbReference>
<dbReference type="Pfam" id="PF00970">
    <property type="entry name" value="FAD_binding_6"/>
    <property type="match status" value="1"/>
</dbReference>
<evidence type="ECO:0000256" key="8">
    <source>
        <dbReference type="ARBA" id="ARBA00022787"/>
    </source>
</evidence>
<dbReference type="GO" id="GO:0016491">
    <property type="term" value="F:oxidoreductase activity"/>
    <property type="evidence" value="ECO:0007669"/>
    <property type="project" value="UniProtKB-KW"/>
</dbReference>
<proteinExistence type="inferred from homology"/>
<evidence type="ECO:0000256" key="1">
    <source>
        <dbReference type="ARBA" id="ARBA00001974"/>
    </source>
</evidence>
<dbReference type="Pfam" id="PF00175">
    <property type="entry name" value="NAD_binding_1"/>
    <property type="match status" value="1"/>
</dbReference>
<gene>
    <name evidence="20" type="ORF">CSAL01_08952</name>
</gene>
<evidence type="ECO:0000259" key="19">
    <source>
        <dbReference type="PROSITE" id="PS51384"/>
    </source>
</evidence>
<keyword evidence="7 16" id="KW-0479">Metal-binding</keyword>
<dbReference type="SMART" id="SM01117">
    <property type="entry name" value="Cyt-b5"/>
    <property type="match status" value="1"/>
</dbReference>
<keyword evidence="10" id="KW-1133">Transmembrane helix</keyword>
<dbReference type="CDD" id="cd06183">
    <property type="entry name" value="cyt_b5_reduct_like"/>
    <property type="match status" value="1"/>
</dbReference>
<evidence type="ECO:0000313" key="20">
    <source>
        <dbReference type="EMBL" id="KXH50088.1"/>
    </source>
</evidence>
<dbReference type="Gene3D" id="2.40.30.10">
    <property type="entry name" value="Translation factors"/>
    <property type="match status" value="1"/>
</dbReference>
<dbReference type="SUPFAM" id="SSF52343">
    <property type="entry name" value="Ferredoxin reductase-like, C-terminal NADP-linked domain"/>
    <property type="match status" value="1"/>
</dbReference>
<evidence type="ECO:0000256" key="17">
    <source>
        <dbReference type="SAM" id="MobiDB-lite"/>
    </source>
</evidence>
<dbReference type="PRINTS" id="PR00371">
    <property type="entry name" value="FPNCR"/>
</dbReference>
<dbReference type="PRINTS" id="PR00406">
    <property type="entry name" value="CYTB5RDTASE"/>
</dbReference>
<dbReference type="GO" id="GO:0020037">
    <property type="term" value="F:heme binding"/>
    <property type="evidence" value="ECO:0007669"/>
    <property type="project" value="UniProtKB-UniRule"/>
</dbReference>
<evidence type="ECO:0000256" key="13">
    <source>
        <dbReference type="ARBA" id="ARBA00023027"/>
    </source>
</evidence>
<keyword evidence="4 16" id="KW-0349">Heme</keyword>
<keyword evidence="5 15" id="KW-0285">Flavoprotein</keyword>
<sequence>MAATESTVGPEFTAKEVAAHREADDCWMVIHGEGHQTNLRNTVYDLSKYLHDHPGGADVLVEAGGVDASEAFDNAGHSEDAYEIMADFKVGNLKGVNKRSAPKAVRLQPKATPEKKTSSSGSGSAARVASQAAAAALFIGLGAVAARHASSTPAGQDAIAAIQRLNIQFPAWLSFGSGAARSKRTGFGFMEGFAVASAFFAVAGSIAAKEASKLLHYELTPMHYRPHKKIPKVVKANPLNQRGWLDPVSYHPLPLVEKTLLAPNVYRFVFELPTPTTVLGLPIGQHVAIKAEIDGKSVSRSYTPTSNNADLGKLELVIRCYPDGALTGKYLANLEVGDEVQFRGPKGAMRYRPNLTKKIGMLAGGTGITPMYQLIRAICEDDRDTTEVSLIYANRSEADILLRDELEAFARKYPKNFTLHYLLDSPPENWAYGTGYVTQEMMAERFPAPGPDSRVMLCGPPGMVNAAKTSLTNLGFEKPGATSKMSDAVFCF</sequence>
<evidence type="ECO:0000256" key="15">
    <source>
        <dbReference type="PIRSR" id="PIRSR601834-1"/>
    </source>
</evidence>
<keyword evidence="8" id="KW-0496">Mitochondrion</keyword>
<evidence type="ECO:0000256" key="11">
    <source>
        <dbReference type="ARBA" id="ARBA00023002"/>
    </source>
</evidence>
<feature type="binding site" evidence="15">
    <location>
        <position position="302"/>
    </location>
    <ligand>
        <name>FAD</name>
        <dbReference type="ChEBI" id="CHEBI:57692"/>
    </ligand>
</feature>
<dbReference type="Pfam" id="PF00173">
    <property type="entry name" value="Cyt-b5"/>
    <property type="match status" value="1"/>
</dbReference>
<evidence type="ECO:0000256" key="9">
    <source>
        <dbReference type="ARBA" id="ARBA00022827"/>
    </source>
</evidence>
<dbReference type="SUPFAM" id="SSF63380">
    <property type="entry name" value="Riboflavin synthase domain-like"/>
    <property type="match status" value="1"/>
</dbReference>
<dbReference type="GO" id="GO:0005741">
    <property type="term" value="C:mitochondrial outer membrane"/>
    <property type="evidence" value="ECO:0007669"/>
    <property type="project" value="UniProtKB-SubCell"/>
</dbReference>
<comment type="similarity">
    <text evidence="3">Belongs to the flavoprotein pyridine nucleotide cytochrome reductase family.</text>
</comment>
<name>A0A135TPJ7_9PEZI</name>
<dbReference type="InterPro" id="IPR008333">
    <property type="entry name" value="Cbr1-like_FAD-bd_dom"/>
</dbReference>
<dbReference type="PANTHER" id="PTHR19370:SF178">
    <property type="entry name" value="CYTOCHROME-B5 REDUCTASE"/>
    <property type="match status" value="1"/>
</dbReference>
<feature type="region of interest" description="Disordered" evidence="17">
    <location>
        <begin position="100"/>
        <end position="124"/>
    </location>
</feature>
<dbReference type="InterPro" id="IPR017938">
    <property type="entry name" value="Riboflavin_synthase-like_b-brl"/>
</dbReference>
<dbReference type="InterPro" id="IPR001834">
    <property type="entry name" value="CBR-like"/>
</dbReference>
<feature type="binding site" evidence="15">
    <location>
        <position position="300"/>
    </location>
    <ligand>
        <name>FAD</name>
        <dbReference type="ChEBI" id="CHEBI:57692"/>
    </ligand>
</feature>
<protein>
    <submittedName>
        <fullName evidence="20">Oxidoreductase NAD-binding domain-containing protein</fullName>
    </submittedName>
</protein>
<dbReference type="Proteomes" id="UP000070121">
    <property type="component" value="Unassembled WGS sequence"/>
</dbReference>
<keyword evidence="12 16" id="KW-0408">Iron</keyword>
<dbReference type="GO" id="GO:0005783">
    <property type="term" value="C:endoplasmic reticulum"/>
    <property type="evidence" value="ECO:0007669"/>
    <property type="project" value="TreeGrafter"/>
</dbReference>
<dbReference type="InterPro" id="IPR001709">
    <property type="entry name" value="Flavoprot_Pyr_Nucl_cyt_Rdtase"/>
</dbReference>
<accession>A0A135TPJ7</accession>
<dbReference type="SUPFAM" id="SSF55856">
    <property type="entry name" value="Cytochrome b5-like heme/steroid binding domain"/>
    <property type="match status" value="1"/>
</dbReference>
<dbReference type="GO" id="GO:0046872">
    <property type="term" value="F:metal ion binding"/>
    <property type="evidence" value="ECO:0007669"/>
    <property type="project" value="UniProtKB-UniRule"/>
</dbReference>
<dbReference type="PROSITE" id="PS50255">
    <property type="entry name" value="CYTOCHROME_B5_2"/>
    <property type="match status" value="1"/>
</dbReference>
<comment type="cofactor">
    <cofactor evidence="1 15">
        <name>FAD</name>
        <dbReference type="ChEBI" id="CHEBI:57692"/>
    </cofactor>
</comment>
<comment type="similarity">
    <text evidence="16">Belongs to the cytochrome b5 family.</text>
</comment>
<dbReference type="PANTHER" id="PTHR19370">
    <property type="entry name" value="NADH-CYTOCHROME B5 REDUCTASE"/>
    <property type="match status" value="1"/>
</dbReference>
<dbReference type="PROSITE" id="PS00191">
    <property type="entry name" value="CYTOCHROME_B5_1"/>
    <property type="match status" value="1"/>
</dbReference>
<evidence type="ECO:0000256" key="10">
    <source>
        <dbReference type="ARBA" id="ARBA00022989"/>
    </source>
</evidence>
<feature type="domain" description="Cytochrome b5 heme-binding" evidence="18">
    <location>
        <begin position="9"/>
        <end position="94"/>
    </location>
</feature>
<evidence type="ECO:0000256" key="16">
    <source>
        <dbReference type="RuleBase" id="RU362121"/>
    </source>
</evidence>
<dbReference type="EMBL" id="JFFI01001917">
    <property type="protein sequence ID" value="KXH50088.1"/>
    <property type="molecule type" value="Genomic_DNA"/>
</dbReference>
<dbReference type="InterPro" id="IPR001433">
    <property type="entry name" value="OxRdtase_FAD/NAD-bd"/>
</dbReference>
<evidence type="ECO:0000256" key="7">
    <source>
        <dbReference type="ARBA" id="ARBA00022723"/>
    </source>
</evidence>